<dbReference type="PIRSF" id="PIRSF000087">
    <property type="entry name" value="PYP"/>
    <property type="match status" value="1"/>
</dbReference>
<evidence type="ECO:0000259" key="10">
    <source>
        <dbReference type="PROSITE" id="PS50112"/>
    </source>
</evidence>
<evidence type="ECO:0000256" key="5">
    <source>
        <dbReference type="ARBA" id="ARBA00022991"/>
    </source>
</evidence>
<gene>
    <name evidence="11" type="primary">pyp</name>
    <name evidence="11" type="ORF">GLW01_07990</name>
</gene>
<proteinExistence type="inferred from homology"/>
<dbReference type="NCBIfam" id="TIGR02373">
    <property type="entry name" value="photo_yellow"/>
    <property type="match status" value="1"/>
</dbReference>
<protein>
    <recommendedName>
        <fullName evidence="2 7">Photoactive yellow protein</fullName>
        <shortName evidence="8">PYP</shortName>
    </recommendedName>
</protein>
<comment type="PTM">
    <text evidence="9">The 4-hydroxycinnamic acid (p-coumaric acid) chromophore is covalently bound via a thioester linkage.</text>
</comment>
<dbReference type="GO" id="GO:0007602">
    <property type="term" value="P:phototransduction"/>
    <property type="evidence" value="ECO:0007669"/>
    <property type="project" value="UniProtKB-UniRule"/>
</dbReference>
<sequence>MERVNFGSEDIGNKLAEMSDRDIDQLAFGAINLDANGKILSYNKAEGEITGRKPEEVIGKNFFTEVAPCTKTDDFFGKFQEGVKSGNLSTMFEYTFDYQMKPTKVKVHMKKSLDGNSYWVFVKRV</sequence>
<dbReference type="NCBIfam" id="TIGR00229">
    <property type="entry name" value="sensory_box"/>
    <property type="match status" value="1"/>
</dbReference>
<name>A0A9X4YF09_9GAMM</name>
<keyword evidence="12" id="KW-1185">Reference proteome</keyword>
<evidence type="ECO:0000256" key="3">
    <source>
        <dbReference type="ARBA" id="ARBA00022543"/>
    </source>
</evidence>
<feature type="modified residue" description="S-(4-hydroxycinnamyl)cysteine" evidence="9">
    <location>
        <position position="69"/>
    </location>
</feature>
<dbReference type="InterPro" id="IPR035965">
    <property type="entry name" value="PAS-like_dom_sf"/>
</dbReference>
<evidence type="ECO:0000256" key="7">
    <source>
        <dbReference type="NCBIfam" id="TIGR02373"/>
    </source>
</evidence>
<dbReference type="Gene3D" id="3.30.450.20">
    <property type="entry name" value="PAS domain"/>
    <property type="match status" value="1"/>
</dbReference>
<accession>A0A9X4YF09</accession>
<dbReference type="InterPro" id="IPR013767">
    <property type="entry name" value="PAS_fold"/>
</dbReference>
<organism evidence="11 12">
    <name type="scientific">Vreelandella halophila</name>
    <dbReference type="NCBI Taxonomy" id="86177"/>
    <lineage>
        <taxon>Bacteria</taxon>
        <taxon>Pseudomonadati</taxon>
        <taxon>Pseudomonadota</taxon>
        <taxon>Gammaproteobacteria</taxon>
        <taxon>Oceanospirillales</taxon>
        <taxon>Halomonadaceae</taxon>
        <taxon>Vreelandella</taxon>
    </lineage>
</organism>
<evidence type="ECO:0000256" key="9">
    <source>
        <dbReference type="PIRSR" id="PIRSR000087-50"/>
    </source>
</evidence>
<comment type="caution">
    <text evidence="11">The sequence shown here is derived from an EMBL/GenBank/DDBJ whole genome shotgun (WGS) entry which is preliminary data.</text>
</comment>
<evidence type="ECO:0000256" key="4">
    <source>
        <dbReference type="ARBA" id="ARBA00022606"/>
    </source>
</evidence>
<evidence type="ECO:0000256" key="8">
    <source>
        <dbReference type="PIRNR" id="PIRNR000087"/>
    </source>
</evidence>
<dbReference type="AlphaFoldDB" id="A0A9X4YF09"/>
<dbReference type="InterPro" id="IPR012130">
    <property type="entry name" value="PYP"/>
</dbReference>
<dbReference type="GO" id="GO:0006355">
    <property type="term" value="P:regulation of DNA-templated transcription"/>
    <property type="evidence" value="ECO:0007669"/>
    <property type="project" value="UniProtKB-UniRule"/>
</dbReference>
<keyword evidence="4 8" id="KW-0716">Sensory transduction</keyword>
<dbReference type="InterPro" id="IPR000014">
    <property type="entry name" value="PAS"/>
</dbReference>
<evidence type="ECO:0000256" key="6">
    <source>
        <dbReference type="ARBA" id="ARBA00023170"/>
    </source>
</evidence>
<evidence type="ECO:0000313" key="12">
    <source>
        <dbReference type="Proteomes" id="UP000460751"/>
    </source>
</evidence>
<dbReference type="EMBL" id="WMEX01000004">
    <property type="protein sequence ID" value="MYL26735.1"/>
    <property type="molecule type" value="Genomic_DNA"/>
</dbReference>
<reference evidence="11 12" key="1">
    <citation type="submission" date="2019-11" db="EMBL/GenBank/DDBJ databases">
        <title>Genome sequences of 17 halophilic strains isolated from different environments.</title>
        <authorList>
            <person name="Furrow R.E."/>
        </authorList>
    </citation>
    <scope>NUCLEOTIDE SEQUENCE [LARGE SCALE GENOMIC DNA]</scope>
    <source>
        <strain evidence="11 12">22507_15_FS</strain>
    </source>
</reference>
<keyword evidence="6 8" id="KW-0675">Receptor</keyword>
<evidence type="ECO:0000256" key="2">
    <source>
        <dbReference type="ARBA" id="ARBA00019243"/>
    </source>
</evidence>
<dbReference type="Pfam" id="PF00989">
    <property type="entry name" value="PAS"/>
    <property type="match status" value="1"/>
</dbReference>
<dbReference type="Proteomes" id="UP000460751">
    <property type="component" value="Unassembled WGS sequence"/>
</dbReference>
<dbReference type="RefSeq" id="WP_151439548.1">
    <property type="nucleotide sequence ID" value="NZ_WMEX01000004.1"/>
</dbReference>
<evidence type="ECO:0000313" key="11">
    <source>
        <dbReference type="EMBL" id="MYL26735.1"/>
    </source>
</evidence>
<dbReference type="GO" id="GO:0009881">
    <property type="term" value="F:photoreceptor activity"/>
    <property type="evidence" value="ECO:0007669"/>
    <property type="project" value="UniProtKB-UniRule"/>
</dbReference>
<evidence type="ECO:0000256" key="1">
    <source>
        <dbReference type="ARBA" id="ARBA00009132"/>
    </source>
</evidence>
<dbReference type="OrthoDB" id="329226at2"/>
<dbReference type="CDD" id="cd00130">
    <property type="entry name" value="PAS"/>
    <property type="match status" value="1"/>
</dbReference>
<keyword evidence="3 8" id="KW-0600">Photoreceptor protein</keyword>
<keyword evidence="5 8" id="KW-0157">Chromophore</keyword>
<comment type="similarity">
    <text evidence="1 8">Belongs to the photoactive yellow protein family.</text>
</comment>
<dbReference type="SUPFAM" id="SSF55785">
    <property type="entry name" value="PYP-like sensor domain (PAS domain)"/>
    <property type="match status" value="1"/>
</dbReference>
<dbReference type="PROSITE" id="PS50112">
    <property type="entry name" value="PAS"/>
    <property type="match status" value="1"/>
</dbReference>
<feature type="domain" description="PAS" evidence="10">
    <location>
        <begin position="23"/>
        <end position="66"/>
    </location>
</feature>